<dbReference type="PANTHER" id="PTHR46880">
    <property type="entry name" value="RAS-ASSOCIATING DOMAIN-CONTAINING PROTEIN"/>
    <property type="match status" value="1"/>
</dbReference>
<gene>
    <name evidence="1" type="ORF">GMARGA_LOCUS30895</name>
</gene>
<evidence type="ECO:0000313" key="2">
    <source>
        <dbReference type="Proteomes" id="UP000789901"/>
    </source>
</evidence>
<organism evidence="1 2">
    <name type="scientific">Gigaspora margarita</name>
    <dbReference type="NCBI Taxonomy" id="4874"/>
    <lineage>
        <taxon>Eukaryota</taxon>
        <taxon>Fungi</taxon>
        <taxon>Fungi incertae sedis</taxon>
        <taxon>Mucoromycota</taxon>
        <taxon>Glomeromycotina</taxon>
        <taxon>Glomeromycetes</taxon>
        <taxon>Diversisporales</taxon>
        <taxon>Gigasporaceae</taxon>
        <taxon>Gigaspora</taxon>
    </lineage>
</organism>
<comment type="caution">
    <text evidence="1">The sequence shown here is derived from an EMBL/GenBank/DDBJ whole genome shotgun (WGS) entry which is preliminary data.</text>
</comment>
<proteinExistence type="predicted"/>
<sequence>RVFSQQNLIKTKLRNQMKLSTLNSHLMIVMNGPPLDTFDFEKAYELWKRNMMQFALEHVTKNRKVPELLRLNKKQFLGQLISTML</sequence>
<feature type="non-terminal residue" evidence="1">
    <location>
        <position position="1"/>
    </location>
</feature>
<name>A0ABN7WH66_GIGMA</name>
<dbReference type="Proteomes" id="UP000789901">
    <property type="component" value="Unassembled WGS sequence"/>
</dbReference>
<evidence type="ECO:0000313" key="1">
    <source>
        <dbReference type="EMBL" id="CAG8832068.1"/>
    </source>
</evidence>
<protein>
    <submittedName>
        <fullName evidence="1">23419_t:CDS:1</fullName>
    </submittedName>
</protein>
<reference evidence="1 2" key="1">
    <citation type="submission" date="2021-06" db="EMBL/GenBank/DDBJ databases">
        <authorList>
            <person name="Kallberg Y."/>
            <person name="Tangrot J."/>
            <person name="Rosling A."/>
        </authorList>
    </citation>
    <scope>NUCLEOTIDE SEQUENCE [LARGE SCALE GENOMIC DNA]</scope>
    <source>
        <strain evidence="1 2">120-4 pot B 10/14</strain>
    </source>
</reference>
<dbReference type="PANTHER" id="PTHR46880:SF5">
    <property type="entry name" value="DUF4371 DOMAIN-CONTAINING PROTEIN"/>
    <property type="match status" value="1"/>
</dbReference>
<dbReference type="EMBL" id="CAJVQB010044669">
    <property type="protein sequence ID" value="CAG8832068.1"/>
    <property type="molecule type" value="Genomic_DNA"/>
</dbReference>
<keyword evidence="2" id="KW-1185">Reference proteome</keyword>
<accession>A0ABN7WH66</accession>